<feature type="transmembrane region" description="Helical" evidence="1">
    <location>
        <begin position="163"/>
        <end position="182"/>
    </location>
</feature>
<name>A0A5C6FJR8_9PLAN</name>
<dbReference type="InterPro" id="IPR025576">
    <property type="entry name" value="YwiC"/>
</dbReference>
<proteinExistence type="predicted"/>
<dbReference type="AlphaFoldDB" id="A0A5C6FJR8"/>
<feature type="transmembrane region" description="Helical" evidence="1">
    <location>
        <begin position="136"/>
        <end position="157"/>
    </location>
</feature>
<feature type="transmembrane region" description="Helical" evidence="1">
    <location>
        <begin position="46"/>
        <end position="64"/>
    </location>
</feature>
<reference evidence="2 3" key="1">
    <citation type="submission" date="2019-02" db="EMBL/GenBank/DDBJ databases">
        <title>Deep-cultivation of Planctomycetes and their phenomic and genomic characterization uncovers novel biology.</title>
        <authorList>
            <person name="Wiegand S."/>
            <person name="Jogler M."/>
            <person name="Boedeker C."/>
            <person name="Pinto D."/>
            <person name="Vollmers J."/>
            <person name="Rivas-Marin E."/>
            <person name="Kohn T."/>
            <person name="Peeters S.H."/>
            <person name="Heuer A."/>
            <person name="Rast P."/>
            <person name="Oberbeckmann S."/>
            <person name="Bunk B."/>
            <person name="Jeske O."/>
            <person name="Meyerdierks A."/>
            <person name="Storesund J.E."/>
            <person name="Kallscheuer N."/>
            <person name="Luecker S."/>
            <person name="Lage O.M."/>
            <person name="Pohl T."/>
            <person name="Merkel B.J."/>
            <person name="Hornburger P."/>
            <person name="Mueller R.-W."/>
            <person name="Bruemmer F."/>
            <person name="Labrenz M."/>
            <person name="Spormann A.M."/>
            <person name="Op Den Camp H."/>
            <person name="Overmann J."/>
            <person name="Amann R."/>
            <person name="Jetten M.S.M."/>
            <person name="Mascher T."/>
            <person name="Medema M.H."/>
            <person name="Devos D.P."/>
            <person name="Kaster A.-K."/>
            <person name="Ovreas L."/>
            <person name="Rohde M."/>
            <person name="Galperin M.Y."/>
            <person name="Jogler C."/>
        </authorList>
    </citation>
    <scope>NUCLEOTIDE SEQUENCE [LARGE SCALE GENOMIC DNA]</scope>
    <source>
        <strain evidence="2 3">V7</strain>
    </source>
</reference>
<evidence type="ECO:0000313" key="3">
    <source>
        <dbReference type="Proteomes" id="UP000316476"/>
    </source>
</evidence>
<dbReference type="Proteomes" id="UP000316476">
    <property type="component" value="Unassembled WGS sequence"/>
</dbReference>
<feature type="transmembrane region" description="Helical" evidence="1">
    <location>
        <begin position="23"/>
        <end position="40"/>
    </location>
</feature>
<dbReference type="Pfam" id="PF14256">
    <property type="entry name" value="YwiC"/>
    <property type="match status" value="1"/>
</dbReference>
<keyword evidence="1" id="KW-0812">Transmembrane</keyword>
<evidence type="ECO:0000313" key="2">
    <source>
        <dbReference type="EMBL" id="TWU62207.1"/>
    </source>
</evidence>
<evidence type="ECO:0008006" key="4">
    <source>
        <dbReference type="Google" id="ProtNLM"/>
    </source>
</evidence>
<sequence>MSTATIAIDTTQPAADLKPKEHGAYAIIGIPIVTALIIAGPTVVGLGVAIASFAGFFAHEPLLVSIGRRGKRAQRTTPAATRRLWTLVALMAVGGLLALFLGDSTVRISLAICGLLASVSFAIALAGKHKTLGGQLFGVVGLSVPCVPILLAGNLSVSVTAEAWATWLIGFASTTMSVRGVIATQKRKPRLLHWSALAALSLSVAVLTAGGYRIPIITLPMIAMSWYLMISPPPAKELKRVGWTLVVGTVASAVWMTLQF</sequence>
<comment type="caution">
    <text evidence="2">The sequence shown here is derived from an EMBL/GenBank/DDBJ whole genome shotgun (WGS) entry which is preliminary data.</text>
</comment>
<feature type="transmembrane region" description="Helical" evidence="1">
    <location>
        <begin position="242"/>
        <end position="258"/>
    </location>
</feature>
<dbReference type="EMBL" id="SJPZ01000002">
    <property type="protein sequence ID" value="TWU62207.1"/>
    <property type="molecule type" value="Genomic_DNA"/>
</dbReference>
<organism evidence="2 3">
    <name type="scientific">Crateriforma conspicua</name>
    <dbReference type="NCBI Taxonomy" id="2527996"/>
    <lineage>
        <taxon>Bacteria</taxon>
        <taxon>Pseudomonadati</taxon>
        <taxon>Planctomycetota</taxon>
        <taxon>Planctomycetia</taxon>
        <taxon>Planctomycetales</taxon>
        <taxon>Planctomycetaceae</taxon>
        <taxon>Crateriforma</taxon>
    </lineage>
</organism>
<accession>A0A5C6FJR8</accession>
<protein>
    <recommendedName>
        <fullName evidence="4">YwiC-like protein</fullName>
    </recommendedName>
</protein>
<gene>
    <name evidence="2" type="ORF">V7x_39360</name>
</gene>
<dbReference type="RefSeq" id="WP_146414918.1">
    <property type="nucleotide sequence ID" value="NZ_SJPZ01000002.1"/>
</dbReference>
<dbReference type="OrthoDB" id="264037at2"/>
<keyword evidence="1" id="KW-0472">Membrane</keyword>
<feature type="transmembrane region" description="Helical" evidence="1">
    <location>
        <begin position="84"/>
        <end position="102"/>
    </location>
</feature>
<feature type="transmembrane region" description="Helical" evidence="1">
    <location>
        <begin position="108"/>
        <end position="127"/>
    </location>
</feature>
<feature type="transmembrane region" description="Helical" evidence="1">
    <location>
        <begin position="191"/>
        <end position="208"/>
    </location>
</feature>
<evidence type="ECO:0000256" key="1">
    <source>
        <dbReference type="SAM" id="Phobius"/>
    </source>
</evidence>
<keyword evidence="1" id="KW-1133">Transmembrane helix</keyword>